<dbReference type="Gene3D" id="1.25.40.10">
    <property type="entry name" value="Tetratricopeptide repeat domain"/>
    <property type="match status" value="1"/>
</dbReference>
<dbReference type="SUPFAM" id="SSF144059">
    <property type="entry name" value="ImpE-like"/>
    <property type="match status" value="1"/>
</dbReference>
<evidence type="ECO:0000313" key="2">
    <source>
        <dbReference type="Proteomes" id="UP001193501"/>
    </source>
</evidence>
<gene>
    <name evidence="1" type="ORF">GV832_14600</name>
</gene>
<dbReference type="InterPro" id="IPR011990">
    <property type="entry name" value="TPR-like_helical_dom_sf"/>
</dbReference>
<dbReference type="AlphaFoldDB" id="A0AAE5BTB4"/>
<dbReference type="PIRSF" id="PIRSF029288">
    <property type="entry name" value="SciE_ImpE"/>
    <property type="match status" value="1"/>
</dbReference>
<comment type="caution">
    <text evidence="1">The sequence shown here is derived from an EMBL/GenBank/DDBJ whole genome shotgun (WGS) entry which is preliminary data.</text>
</comment>
<keyword evidence="2" id="KW-1185">Reference proteome</keyword>
<proteinExistence type="predicted"/>
<dbReference type="InterPro" id="IPR009211">
    <property type="entry name" value="TagJ"/>
</dbReference>
<name>A0AAE5BTB4_9RHOB</name>
<protein>
    <submittedName>
        <fullName evidence="1">Virulence protein SciE type</fullName>
    </submittedName>
</protein>
<dbReference type="EMBL" id="JAABNR010000013">
    <property type="protein sequence ID" value="NBZ88820.1"/>
    <property type="molecule type" value="Genomic_DNA"/>
</dbReference>
<accession>A0AAE5BTB4</accession>
<organism evidence="1 2">
    <name type="scientific">Stagnihabitans tardus</name>
    <dbReference type="NCBI Taxonomy" id="2699202"/>
    <lineage>
        <taxon>Bacteria</taxon>
        <taxon>Pseudomonadati</taxon>
        <taxon>Pseudomonadota</taxon>
        <taxon>Alphaproteobacteria</taxon>
        <taxon>Rhodobacterales</taxon>
        <taxon>Paracoccaceae</taxon>
        <taxon>Stagnihabitans</taxon>
    </lineage>
</organism>
<dbReference type="Proteomes" id="UP001193501">
    <property type="component" value="Unassembled WGS sequence"/>
</dbReference>
<reference evidence="1" key="1">
    <citation type="submission" date="2020-01" db="EMBL/GenBank/DDBJ databases">
        <authorList>
            <person name="Chen W.-M."/>
        </authorList>
    </citation>
    <scope>NUCLEOTIDE SEQUENCE</scope>
    <source>
        <strain evidence="1">CYK-10</strain>
    </source>
</reference>
<evidence type="ECO:0000313" key="1">
    <source>
        <dbReference type="EMBL" id="NBZ88820.1"/>
    </source>
</evidence>
<dbReference type="Pfam" id="PF07024">
    <property type="entry name" value="ImpE"/>
    <property type="match status" value="1"/>
</dbReference>
<dbReference type="Pfam" id="PF14559">
    <property type="entry name" value="TPR_19"/>
    <property type="match status" value="1"/>
</dbReference>
<sequence>MTPEELLKSGDAEGALAALSEKVRANPGDNRLRIFLFQLMCVLGQWDRAIRQLKICGEKDVAALPMAQTYREAIICEVYREKVFAGEKTPLVMGKPQDWLAQVIESLRLLASGQAQAAADLRAQAFEAAPASKGMIDGQAFDWIADADMRLGPVFEAIVNGKYYWIPFNQIREISFDPPTDLRDAVWTAGHLTLATEGKVVALIPTRYPLSGQKGAAAEKLSRATSFSDLGAETFVGLGQKLIATDQGDIPLLDARSIALPE</sequence>
<dbReference type="RefSeq" id="WP_168775627.1">
    <property type="nucleotide sequence ID" value="NZ_JAABNR010000013.1"/>
</dbReference>